<dbReference type="GO" id="GO:0008745">
    <property type="term" value="F:N-acetylmuramoyl-L-alanine amidase activity"/>
    <property type="evidence" value="ECO:0007669"/>
    <property type="project" value="InterPro"/>
</dbReference>
<dbReference type="PANTHER" id="PTHR30404">
    <property type="entry name" value="N-ACETYLMURAMOYL-L-ALANINE AMIDASE"/>
    <property type="match status" value="1"/>
</dbReference>
<dbReference type="InterPro" id="IPR011990">
    <property type="entry name" value="TPR-like_helical_dom_sf"/>
</dbReference>
<keyword evidence="1" id="KW-0378">Hydrolase</keyword>
<dbReference type="Pfam" id="PF01520">
    <property type="entry name" value="Amidase_3"/>
    <property type="match status" value="1"/>
</dbReference>
<organism evidence="4 5">
    <name type="scientific">Alkalibacterium pelagium</name>
    <dbReference type="NCBI Taxonomy" id="426702"/>
    <lineage>
        <taxon>Bacteria</taxon>
        <taxon>Bacillati</taxon>
        <taxon>Bacillota</taxon>
        <taxon>Bacilli</taxon>
        <taxon>Lactobacillales</taxon>
        <taxon>Carnobacteriaceae</taxon>
        <taxon>Alkalibacterium</taxon>
    </lineage>
</organism>
<dbReference type="Proteomes" id="UP000199081">
    <property type="component" value="Unassembled WGS sequence"/>
</dbReference>
<dbReference type="SUPFAM" id="SSF53187">
    <property type="entry name" value="Zn-dependent exopeptidases"/>
    <property type="match status" value="1"/>
</dbReference>
<feature type="compositionally biased region" description="Acidic residues" evidence="2">
    <location>
        <begin position="184"/>
        <end position="197"/>
    </location>
</feature>
<dbReference type="CDD" id="cd02696">
    <property type="entry name" value="MurNAc-LAA"/>
    <property type="match status" value="1"/>
</dbReference>
<dbReference type="SMART" id="SM00028">
    <property type="entry name" value="TPR"/>
    <property type="match status" value="4"/>
</dbReference>
<dbReference type="InterPro" id="IPR002508">
    <property type="entry name" value="MurNAc-LAA_cat"/>
</dbReference>
<feature type="compositionally biased region" description="Basic and acidic residues" evidence="2">
    <location>
        <begin position="172"/>
        <end position="183"/>
    </location>
</feature>
<dbReference type="SMART" id="SM00646">
    <property type="entry name" value="Ami_3"/>
    <property type="match status" value="1"/>
</dbReference>
<dbReference type="RefSeq" id="WP_091482592.1">
    <property type="nucleotide sequence ID" value="NZ_FNZU01000015.1"/>
</dbReference>
<dbReference type="STRING" id="426702.SAMN04488099_11532"/>
<protein>
    <submittedName>
        <fullName evidence="4">N-acetylmuramoyl-L-alanine amidase</fullName>
    </submittedName>
</protein>
<evidence type="ECO:0000256" key="1">
    <source>
        <dbReference type="ARBA" id="ARBA00022801"/>
    </source>
</evidence>
<evidence type="ECO:0000313" key="5">
    <source>
        <dbReference type="Proteomes" id="UP000199081"/>
    </source>
</evidence>
<dbReference type="InterPro" id="IPR050695">
    <property type="entry name" value="N-acetylmuramoyl_amidase_3"/>
</dbReference>
<evidence type="ECO:0000313" key="4">
    <source>
        <dbReference type="EMBL" id="SEL24510.1"/>
    </source>
</evidence>
<keyword evidence="5" id="KW-1185">Reference proteome</keyword>
<dbReference type="Gene3D" id="1.25.40.10">
    <property type="entry name" value="Tetratricopeptide repeat domain"/>
    <property type="match status" value="2"/>
</dbReference>
<accession>A0A1H7NLR9</accession>
<dbReference type="GO" id="GO:0030288">
    <property type="term" value="C:outer membrane-bounded periplasmic space"/>
    <property type="evidence" value="ECO:0007669"/>
    <property type="project" value="TreeGrafter"/>
</dbReference>
<gene>
    <name evidence="4" type="ORF">SAMN04488099_11532</name>
</gene>
<sequence>MNKSILSKLLLSSLVSTTIVSSTGPIIAAGSQNEDTKFFEDKEDLLLHAFENVSEEFIELAELIFAGESEEVSEAFEQALILHYNKDYALAVEAYDTLLTQDSFPDKAVSLIDWLVILAENQSDWTNQSFRSQSEEIPVLTDESESTEELYQDDVNHEENTYDEVEETADVQLERSEDFPESKEVDEEIDRVDEEGTEQQTMYSTSSEVSNNSAEQYEADSLYEAVIEAPTATAAWNAAQDFKEAYPNDSRLAEAMDSAAQRIFAMGQSSQNRERYPLARQYYDMLINEPVVSASLREAASVHHAETIEAENGSPADILYEAVIEAPTATAAWNAAQDFKEAYPNDSRLAEAMDSAAQRIFSMGQSSQNRERYPLARQYYDMLINEPVVSASLREAASLHHAETIEAENGSPADSLFEAVLNASSATAAWNAAQDFKEAYPNDSRLAEAMDSAAQRIFSMGQSSQNRERYPQARQYYNMLINESAVSNNLRTQASTKYAETIEAENKEKADDLYADVINASTATAAWNAAQDFKSAFPNDSRLPAAIDSAAQRILSMGTSNHRRGNFNTANTYYSQLLNEQNVSSSLRREVNELIQLSRQGIRLRTVNEYYIDSVNGATATDAWNIAVEGLKYNPGNARLVDALNMAAQRQFSMGQSQHRNGNYSSALTYYNRVFNHSSVRSDIRQVVGIFRTQAQQSRPLMTSVDYSSQSIRANTASAAWDIAVEGLIAYPHNSDIIDALNQAANRNLSLGRSQFRQGNFASARTYYNRVANEPAVSEAIRTLAGVFLQQLTPNYKHTVYIDAGHGGRDPGASFGGVRESDLNLSTALLLRTELQKLGYNVVMSRETDVFIEMSDRPFEANSISADIFVSIHYNSMGGAGTARGIESFIYHRVASGFGQETNRNNFRTEDPRIDESLRLADAMHANLISDTNMRDRGVKGNNFNVLRNSHIPAMLTELAFLDNAADRSIAVTREFQLSAARAMARGIDAYFSN</sequence>
<dbReference type="PANTHER" id="PTHR30404:SF0">
    <property type="entry name" value="N-ACETYLMURAMOYL-L-ALANINE AMIDASE AMIC"/>
    <property type="match status" value="1"/>
</dbReference>
<feature type="domain" description="MurNAc-LAA" evidence="3">
    <location>
        <begin position="858"/>
        <end position="989"/>
    </location>
</feature>
<dbReference type="InterPro" id="IPR019734">
    <property type="entry name" value="TPR_rpt"/>
</dbReference>
<proteinExistence type="predicted"/>
<reference evidence="5" key="1">
    <citation type="submission" date="2016-10" db="EMBL/GenBank/DDBJ databases">
        <authorList>
            <person name="Varghese N."/>
            <person name="Submissions S."/>
        </authorList>
    </citation>
    <scope>NUCLEOTIDE SEQUENCE [LARGE SCALE GENOMIC DNA]</scope>
    <source>
        <strain evidence="5">DSM 19183</strain>
    </source>
</reference>
<dbReference type="GO" id="GO:0009253">
    <property type="term" value="P:peptidoglycan catabolic process"/>
    <property type="evidence" value="ECO:0007669"/>
    <property type="project" value="InterPro"/>
</dbReference>
<dbReference type="Gene3D" id="3.40.630.40">
    <property type="entry name" value="Zn-dependent exopeptidases"/>
    <property type="match status" value="1"/>
</dbReference>
<dbReference type="Pfam" id="PF13174">
    <property type="entry name" value="TPR_6"/>
    <property type="match status" value="1"/>
</dbReference>
<dbReference type="AlphaFoldDB" id="A0A1H7NLR9"/>
<dbReference type="EMBL" id="FNZU01000015">
    <property type="protein sequence ID" value="SEL24510.1"/>
    <property type="molecule type" value="Genomic_DNA"/>
</dbReference>
<evidence type="ECO:0000256" key="2">
    <source>
        <dbReference type="SAM" id="MobiDB-lite"/>
    </source>
</evidence>
<name>A0A1H7NLR9_9LACT</name>
<feature type="compositionally biased region" description="Polar residues" evidence="2">
    <location>
        <begin position="198"/>
        <end position="215"/>
    </location>
</feature>
<feature type="region of interest" description="Disordered" evidence="2">
    <location>
        <begin position="128"/>
        <end position="147"/>
    </location>
</feature>
<feature type="region of interest" description="Disordered" evidence="2">
    <location>
        <begin position="172"/>
        <end position="216"/>
    </location>
</feature>
<evidence type="ECO:0000259" key="3">
    <source>
        <dbReference type="SMART" id="SM00646"/>
    </source>
</evidence>